<dbReference type="Pfam" id="PF13359">
    <property type="entry name" value="DDE_Tnp_4"/>
    <property type="match status" value="1"/>
</dbReference>
<protein>
    <recommendedName>
        <fullName evidence="3">DDE Tnp4 domain-containing protein</fullName>
    </recommendedName>
</protein>
<dbReference type="EMBL" id="JAGFNP010000015">
    <property type="protein sequence ID" value="MBO3735465.1"/>
    <property type="molecule type" value="Genomic_DNA"/>
</dbReference>
<evidence type="ECO:0000256" key="2">
    <source>
        <dbReference type="ARBA" id="ARBA00022723"/>
    </source>
</evidence>
<comment type="cofactor">
    <cofactor evidence="1">
        <name>a divalent metal cation</name>
        <dbReference type="ChEBI" id="CHEBI:60240"/>
    </cofactor>
</comment>
<evidence type="ECO:0000259" key="3">
    <source>
        <dbReference type="Pfam" id="PF13359"/>
    </source>
</evidence>
<accession>A0ABS3U9L2</accession>
<name>A0ABS3U9L2_9ACTN</name>
<organism evidence="4 5">
    <name type="scientific">Glycomyces niveus</name>
    <dbReference type="NCBI Taxonomy" id="2820287"/>
    <lineage>
        <taxon>Bacteria</taxon>
        <taxon>Bacillati</taxon>
        <taxon>Actinomycetota</taxon>
        <taxon>Actinomycetes</taxon>
        <taxon>Glycomycetales</taxon>
        <taxon>Glycomycetaceae</taxon>
        <taxon>Glycomyces</taxon>
    </lineage>
</organism>
<evidence type="ECO:0000256" key="1">
    <source>
        <dbReference type="ARBA" id="ARBA00001968"/>
    </source>
</evidence>
<gene>
    <name evidence="4" type="ORF">J5V16_21775</name>
</gene>
<feature type="domain" description="DDE Tnp4" evidence="3">
    <location>
        <begin position="3"/>
        <end position="105"/>
    </location>
</feature>
<proteinExistence type="predicted"/>
<evidence type="ECO:0000313" key="4">
    <source>
        <dbReference type="EMBL" id="MBO3735465.1"/>
    </source>
</evidence>
<sequence>MTLAALTDGDGNLLWIGTGYPGSTYDLTAARGDQVFYWARRADLEIFADKGYTGAGPGVLVPFKGKWDKLTEDQRAHNRVVNSTCALVERGFAQLKTWEIFRRSRCCPTLIGPAAHAVLALMINDRQ</sequence>
<evidence type="ECO:0000313" key="5">
    <source>
        <dbReference type="Proteomes" id="UP000681341"/>
    </source>
</evidence>
<keyword evidence="5" id="KW-1185">Reference proteome</keyword>
<dbReference type="InterPro" id="IPR027806">
    <property type="entry name" value="HARBI1_dom"/>
</dbReference>
<keyword evidence="2" id="KW-0479">Metal-binding</keyword>
<dbReference type="Proteomes" id="UP000681341">
    <property type="component" value="Unassembled WGS sequence"/>
</dbReference>
<dbReference type="RefSeq" id="WP_208499151.1">
    <property type="nucleotide sequence ID" value="NZ_JAGFNP010000015.1"/>
</dbReference>
<reference evidence="4 5" key="1">
    <citation type="submission" date="2021-03" db="EMBL/GenBank/DDBJ databases">
        <title>Glycomyces sp. nov., a novel actinomycete isolated from soil.</title>
        <authorList>
            <person name="Yang X."/>
            <person name="Xu X."/>
        </authorList>
    </citation>
    <scope>NUCLEOTIDE SEQUENCE [LARGE SCALE GENOMIC DNA]</scope>
    <source>
        <strain evidence="4 5">NEAU-S30</strain>
    </source>
</reference>
<comment type="caution">
    <text evidence="4">The sequence shown here is derived from an EMBL/GenBank/DDBJ whole genome shotgun (WGS) entry which is preliminary data.</text>
</comment>